<proteinExistence type="predicted"/>
<dbReference type="Pfam" id="PF01828">
    <property type="entry name" value="Peptidase_A4"/>
    <property type="match status" value="1"/>
</dbReference>
<dbReference type="InterPro" id="IPR000250">
    <property type="entry name" value="Peptidase_G1"/>
</dbReference>
<feature type="active site" description="Proton acceptor" evidence="1">
    <location>
        <position position="208"/>
    </location>
</feature>
<feature type="non-terminal residue" evidence="3">
    <location>
        <position position="1"/>
    </location>
</feature>
<organism evidence="3 4">
    <name type="scientific">Scytalidium lignicola</name>
    <name type="common">Hyphomycete</name>
    <dbReference type="NCBI Taxonomy" id="5539"/>
    <lineage>
        <taxon>Eukaryota</taxon>
        <taxon>Fungi</taxon>
        <taxon>Dikarya</taxon>
        <taxon>Ascomycota</taxon>
        <taxon>Pezizomycotina</taxon>
        <taxon>Leotiomycetes</taxon>
        <taxon>Leotiomycetes incertae sedis</taxon>
        <taxon>Scytalidium</taxon>
    </lineage>
</organism>
<evidence type="ECO:0000256" key="2">
    <source>
        <dbReference type="SAM" id="SignalP"/>
    </source>
</evidence>
<evidence type="ECO:0000313" key="3">
    <source>
        <dbReference type="EMBL" id="RFU31375.1"/>
    </source>
</evidence>
<dbReference type="PRINTS" id="PR00977">
    <property type="entry name" value="SCYTLDPTASE"/>
</dbReference>
<dbReference type="Proteomes" id="UP000258309">
    <property type="component" value="Unassembled WGS sequence"/>
</dbReference>
<dbReference type="GO" id="GO:0070007">
    <property type="term" value="F:glutamic-type endopeptidase activity"/>
    <property type="evidence" value="ECO:0007669"/>
    <property type="project" value="InterPro"/>
</dbReference>
<dbReference type="SUPFAM" id="SSF49899">
    <property type="entry name" value="Concanavalin A-like lectins/glucanases"/>
    <property type="match status" value="1"/>
</dbReference>
<sequence>MKFSAALVSYVLFTSSVLARPRGSTLEERHARRALSRKSRLPAFEKVEAIEAQGNETHPDYSTNWSGAVLTSPPSGQTFNGVSASFVVPTPRVPSGSSTRGSYAASAWVGIDGDTYTEAILQTGIDFTIDNGEVSYDAWYEWYPDYAYDFNLEVSSGDTVTVSVSSTSPTAGTAVITNESTGQRVSKALTAPESSASLGGQNAEWIVEDFEEGGSLVSLVNFGSVTFTGATASTASTTENASGADIIDIRTGNTVYTSVTDSGNSVTVTYV</sequence>
<dbReference type="PANTHER" id="PTHR37536">
    <property type="entry name" value="PUTATIVE (AFU_ORTHOLOGUE AFUA_3G02970)-RELATED"/>
    <property type="match status" value="1"/>
</dbReference>
<evidence type="ECO:0000256" key="1">
    <source>
        <dbReference type="PIRSR" id="PIRSR600250-50"/>
    </source>
</evidence>
<feature type="non-terminal residue" evidence="3">
    <location>
        <position position="271"/>
    </location>
</feature>
<reference evidence="3 4" key="1">
    <citation type="submission" date="2018-05" db="EMBL/GenBank/DDBJ databases">
        <title>Draft genome sequence of Scytalidium lignicola DSM 105466, a ubiquitous saprotrophic fungus.</title>
        <authorList>
            <person name="Buettner E."/>
            <person name="Gebauer A.M."/>
            <person name="Hofrichter M."/>
            <person name="Liers C."/>
            <person name="Kellner H."/>
        </authorList>
    </citation>
    <scope>NUCLEOTIDE SEQUENCE [LARGE SCALE GENOMIC DNA]</scope>
    <source>
        <strain evidence="3 4">DSM 105466</strain>
    </source>
</reference>
<feature type="chain" id="PRO_5017578406" description="Aspergillopepsin" evidence="2">
    <location>
        <begin position="20"/>
        <end position="271"/>
    </location>
</feature>
<name>A0A3E2HDD0_SCYLI</name>
<dbReference type="InterPro" id="IPR013320">
    <property type="entry name" value="ConA-like_dom_sf"/>
</dbReference>
<dbReference type="InterPro" id="IPR038656">
    <property type="entry name" value="Peptidase_G1_sf"/>
</dbReference>
<keyword evidence="2" id="KW-0732">Signal</keyword>
<dbReference type="CDD" id="cd13426">
    <property type="entry name" value="Peptidase_G1"/>
    <property type="match status" value="1"/>
</dbReference>
<gene>
    <name evidence="3" type="ORF">B7463_g4965</name>
</gene>
<dbReference type="Gene3D" id="2.60.120.700">
    <property type="entry name" value="Peptidase G1"/>
    <property type="match status" value="1"/>
</dbReference>
<protein>
    <recommendedName>
        <fullName evidence="5">Aspergillopepsin</fullName>
    </recommendedName>
</protein>
<accession>A0A3E2HDD0</accession>
<dbReference type="GO" id="GO:0006508">
    <property type="term" value="P:proteolysis"/>
    <property type="evidence" value="ECO:0007669"/>
    <property type="project" value="InterPro"/>
</dbReference>
<evidence type="ECO:0000313" key="4">
    <source>
        <dbReference type="Proteomes" id="UP000258309"/>
    </source>
</evidence>
<comment type="caution">
    <text evidence="3">The sequence shown here is derived from an EMBL/GenBank/DDBJ whole genome shotgun (WGS) entry which is preliminary data.</text>
</comment>
<feature type="signal peptide" evidence="2">
    <location>
        <begin position="1"/>
        <end position="19"/>
    </location>
</feature>
<dbReference type="AlphaFoldDB" id="A0A3E2HDD0"/>
<dbReference type="OMA" id="YEMYPAY"/>
<dbReference type="PANTHER" id="PTHR37536:SF1">
    <property type="entry name" value="ASPERGILLOPEPSIN, PUTAITVE (AFU_ORTHOLOGUE AFUA_7G01200)"/>
    <property type="match status" value="1"/>
</dbReference>
<dbReference type="OrthoDB" id="2862635at2759"/>
<evidence type="ECO:0008006" key="5">
    <source>
        <dbReference type="Google" id="ProtNLM"/>
    </source>
</evidence>
<dbReference type="EMBL" id="NCSJ02000077">
    <property type="protein sequence ID" value="RFU31375.1"/>
    <property type="molecule type" value="Genomic_DNA"/>
</dbReference>
<keyword evidence="4" id="KW-1185">Reference proteome</keyword>
<dbReference type="STRING" id="5539.A0A3E2HDD0"/>